<dbReference type="SUPFAM" id="SSF52540">
    <property type="entry name" value="P-loop containing nucleoside triphosphate hydrolases"/>
    <property type="match status" value="1"/>
</dbReference>
<protein>
    <submittedName>
        <fullName evidence="9">Cytochrome c biogenesis heme-transporting ATPase CcmA</fullName>
    </submittedName>
</protein>
<evidence type="ECO:0000256" key="5">
    <source>
        <dbReference type="ARBA" id="ARBA00022840"/>
    </source>
</evidence>
<dbReference type="GO" id="GO:0005524">
    <property type="term" value="F:ATP binding"/>
    <property type="evidence" value="ECO:0007669"/>
    <property type="project" value="UniProtKB-KW"/>
</dbReference>
<dbReference type="InterPro" id="IPR017871">
    <property type="entry name" value="ABC_transporter-like_CS"/>
</dbReference>
<gene>
    <name evidence="9" type="primary">ccmA</name>
    <name evidence="9" type="ORF">HQ393_05545</name>
</gene>
<accession>A0A7H9BHF4</accession>
<evidence type="ECO:0000256" key="6">
    <source>
        <dbReference type="ARBA" id="ARBA00022967"/>
    </source>
</evidence>
<evidence type="ECO:0000256" key="1">
    <source>
        <dbReference type="ARBA" id="ARBA00022448"/>
    </source>
</evidence>
<keyword evidence="10" id="KW-1185">Reference proteome</keyword>
<evidence type="ECO:0000313" key="9">
    <source>
        <dbReference type="EMBL" id="QLG87762.1"/>
    </source>
</evidence>
<evidence type="ECO:0000256" key="7">
    <source>
        <dbReference type="ARBA" id="ARBA00023136"/>
    </source>
</evidence>
<dbReference type="RefSeq" id="WP_179357842.1">
    <property type="nucleotide sequence ID" value="NZ_CP058627.1"/>
</dbReference>
<evidence type="ECO:0000259" key="8">
    <source>
        <dbReference type="PROSITE" id="PS50893"/>
    </source>
</evidence>
<dbReference type="GO" id="GO:0017004">
    <property type="term" value="P:cytochrome complex assembly"/>
    <property type="evidence" value="ECO:0007669"/>
    <property type="project" value="UniProtKB-KW"/>
</dbReference>
<feature type="domain" description="ABC transporter" evidence="8">
    <location>
        <begin position="2"/>
        <end position="204"/>
    </location>
</feature>
<dbReference type="EMBL" id="CP058627">
    <property type="protein sequence ID" value="QLG87762.1"/>
    <property type="molecule type" value="Genomic_DNA"/>
</dbReference>
<evidence type="ECO:0000256" key="2">
    <source>
        <dbReference type="ARBA" id="ARBA00022475"/>
    </source>
</evidence>
<dbReference type="SMART" id="SM00382">
    <property type="entry name" value="AAA"/>
    <property type="match status" value="1"/>
</dbReference>
<dbReference type="PANTHER" id="PTHR43499">
    <property type="entry name" value="ABC TRANSPORTER I FAMILY MEMBER 1"/>
    <property type="match status" value="1"/>
</dbReference>
<keyword evidence="7" id="KW-0472">Membrane</keyword>
<keyword evidence="4" id="KW-0201">Cytochrome c-type biogenesis</keyword>
<dbReference type="InterPro" id="IPR003439">
    <property type="entry name" value="ABC_transporter-like_ATP-bd"/>
</dbReference>
<dbReference type="Pfam" id="PF00005">
    <property type="entry name" value="ABC_tran"/>
    <property type="match status" value="1"/>
</dbReference>
<dbReference type="KEGG" id="chiz:HQ393_05545"/>
<dbReference type="Proteomes" id="UP000509597">
    <property type="component" value="Chromosome"/>
</dbReference>
<dbReference type="InterPro" id="IPR005895">
    <property type="entry name" value="ABC_transptr_haem_export_CcmA"/>
</dbReference>
<dbReference type="PROSITE" id="PS00211">
    <property type="entry name" value="ABC_TRANSPORTER_1"/>
    <property type="match status" value="1"/>
</dbReference>
<sequence>MLQVQGLTAERGGRQLFTELTFALNAGECLHVQGPNGVGKTTLLKALAGLTNTHCGVVSWQGKSQSDWGDDFAANLHYLGHRDALKDTLSPLENLLTLARLQGVGLSENAALQALLKVGLAACIDLPVRQLSQGQKRRAALARFLALPRPLWIMDEPLVALDIAAQAELGQWLAEHLSGGGIALLTSHQEIPELIPAPRILLLEAM</sequence>
<dbReference type="PANTHER" id="PTHR43499:SF1">
    <property type="entry name" value="ABC TRANSPORTER I FAMILY MEMBER 1"/>
    <property type="match status" value="1"/>
</dbReference>
<dbReference type="Gene3D" id="3.40.50.300">
    <property type="entry name" value="P-loop containing nucleotide triphosphate hydrolases"/>
    <property type="match status" value="1"/>
</dbReference>
<keyword evidence="3" id="KW-0547">Nucleotide-binding</keyword>
<dbReference type="InterPro" id="IPR027417">
    <property type="entry name" value="P-loop_NTPase"/>
</dbReference>
<dbReference type="NCBIfam" id="TIGR01189">
    <property type="entry name" value="ccmA"/>
    <property type="match status" value="1"/>
</dbReference>
<evidence type="ECO:0000256" key="4">
    <source>
        <dbReference type="ARBA" id="ARBA00022748"/>
    </source>
</evidence>
<dbReference type="NCBIfam" id="NF010061">
    <property type="entry name" value="PRK13538.1"/>
    <property type="match status" value="1"/>
</dbReference>
<dbReference type="GO" id="GO:0022857">
    <property type="term" value="F:transmembrane transporter activity"/>
    <property type="evidence" value="ECO:0007669"/>
    <property type="project" value="InterPro"/>
</dbReference>
<dbReference type="PROSITE" id="PS50893">
    <property type="entry name" value="ABC_TRANSPORTER_2"/>
    <property type="match status" value="1"/>
</dbReference>
<keyword evidence="1" id="KW-0813">Transport</keyword>
<reference evidence="9 10" key="1">
    <citation type="submission" date="2020-07" db="EMBL/GenBank/DDBJ databases">
        <title>Complete genome sequence of Chitinibacter sp. 2T18.</title>
        <authorList>
            <person name="Bae J.-W."/>
            <person name="Choi J.-W."/>
        </authorList>
    </citation>
    <scope>NUCLEOTIDE SEQUENCE [LARGE SCALE GENOMIC DNA]</scope>
    <source>
        <strain evidence="9 10">2T18</strain>
    </source>
</reference>
<organism evidence="9 10">
    <name type="scientific">Chitinibacter bivalviorum</name>
    <dbReference type="NCBI Taxonomy" id="2739434"/>
    <lineage>
        <taxon>Bacteria</taxon>
        <taxon>Pseudomonadati</taxon>
        <taxon>Pseudomonadota</taxon>
        <taxon>Betaproteobacteria</taxon>
        <taxon>Neisseriales</taxon>
        <taxon>Chitinibacteraceae</taxon>
        <taxon>Chitinibacter</taxon>
    </lineage>
</organism>
<dbReference type="GO" id="GO:0016887">
    <property type="term" value="F:ATP hydrolysis activity"/>
    <property type="evidence" value="ECO:0007669"/>
    <property type="project" value="InterPro"/>
</dbReference>
<keyword evidence="2" id="KW-1003">Cell membrane</keyword>
<keyword evidence="5" id="KW-0067">ATP-binding</keyword>
<proteinExistence type="predicted"/>
<dbReference type="AlphaFoldDB" id="A0A7H9BHF4"/>
<name>A0A7H9BHF4_9NEIS</name>
<evidence type="ECO:0000313" key="10">
    <source>
        <dbReference type="Proteomes" id="UP000509597"/>
    </source>
</evidence>
<keyword evidence="6" id="KW-1278">Translocase</keyword>
<evidence type="ECO:0000256" key="3">
    <source>
        <dbReference type="ARBA" id="ARBA00022741"/>
    </source>
</evidence>
<dbReference type="InterPro" id="IPR003593">
    <property type="entry name" value="AAA+_ATPase"/>
</dbReference>